<accession>A0A2S7I3A9</accession>
<dbReference type="EMBL" id="PTPZ01000006">
    <property type="protein sequence ID" value="PPZ91072.1"/>
    <property type="molecule type" value="Genomic_DNA"/>
</dbReference>
<proteinExistence type="predicted"/>
<reference evidence="1 2" key="1">
    <citation type="submission" date="2018-02" db="EMBL/GenBank/DDBJ databases">
        <title>Draft genome sequence of bacterial isolates from marine environment.</title>
        <authorList>
            <person name="Singh S.K."/>
            <person name="Hill R."/>
            <person name="Major S."/>
            <person name="Cai H."/>
            <person name="Li Y."/>
        </authorList>
    </citation>
    <scope>NUCLEOTIDE SEQUENCE [LARGE SCALE GENOMIC DNA]</scope>
    <source>
        <strain evidence="1 2">IMET F</strain>
    </source>
</reference>
<gene>
    <name evidence="1" type="ORF">C3729_10390</name>
</gene>
<dbReference type="AlphaFoldDB" id="A0A2S7I3A9"/>
<evidence type="ECO:0000313" key="1">
    <source>
        <dbReference type="EMBL" id="PPZ91072.1"/>
    </source>
</evidence>
<sequence length="68" mass="7961">MIYNTSTPPKNGFFYFPKPLQQNTIICFYDRNSEIFFNSGKCQLMNNNQYKIESKPTFQPLKIKSNAA</sequence>
<comment type="caution">
    <text evidence="1">The sequence shown here is derived from an EMBL/GenBank/DDBJ whole genome shotgun (WGS) entry which is preliminary data.</text>
</comment>
<organism evidence="1 2">
    <name type="scientific">Cloacibacterium normanense</name>
    <dbReference type="NCBI Taxonomy" id="237258"/>
    <lineage>
        <taxon>Bacteria</taxon>
        <taxon>Pseudomonadati</taxon>
        <taxon>Bacteroidota</taxon>
        <taxon>Flavobacteriia</taxon>
        <taxon>Flavobacteriales</taxon>
        <taxon>Weeksellaceae</taxon>
    </lineage>
</organism>
<evidence type="ECO:0000313" key="2">
    <source>
        <dbReference type="Proteomes" id="UP000238565"/>
    </source>
</evidence>
<protein>
    <submittedName>
        <fullName evidence="1">Uncharacterized protein</fullName>
    </submittedName>
</protein>
<name>A0A2S7I3A9_9FLAO</name>
<dbReference type="Proteomes" id="UP000238565">
    <property type="component" value="Unassembled WGS sequence"/>
</dbReference>